<evidence type="ECO:0000313" key="1">
    <source>
        <dbReference type="EMBL" id="KAK2119122.1"/>
    </source>
</evidence>
<dbReference type="Gene3D" id="1.10.533.10">
    <property type="entry name" value="Death Domain, Fas"/>
    <property type="match status" value="1"/>
</dbReference>
<dbReference type="Proteomes" id="UP001266305">
    <property type="component" value="Unassembled WGS sequence"/>
</dbReference>
<reference evidence="1 2" key="1">
    <citation type="submission" date="2023-05" db="EMBL/GenBank/DDBJ databases">
        <title>B98-5 Cell Line De Novo Hybrid Assembly: An Optical Mapping Approach.</title>
        <authorList>
            <person name="Kananen K."/>
            <person name="Auerbach J.A."/>
            <person name="Kautto E."/>
            <person name="Blachly J.S."/>
        </authorList>
    </citation>
    <scope>NUCLEOTIDE SEQUENCE [LARGE SCALE GENOMIC DNA]</scope>
    <source>
        <strain evidence="1">B95-8</strain>
        <tissue evidence="1">Cell line</tissue>
    </source>
</reference>
<protein>
    <submittedName>
        <fullName evidence="1">Caspase recruitment domain-containing protein 19</fullName>
    </submittedName>
</protein>
<proteinExistence type="predicted"/>
<dbReference type="PANTHER" id="PTHR34765:SF1">
    <property type="entry name" value="CASPASE RECRUITMENT DOMAIN-CONTAINING PROTEIN 19"/>
    <property type="match status" value="1"/>
</dbReference>
<organism evidence="1 2">
    <name type="scientific">Saguinus oedipus</name>
    <name type="common">Cotton-top tamarin</name>
    <name type="synonym">Oedipomidas oedipus</name>
    <dbReference type="NCBI Taxonomy" id="9490"/>
    <lineage>
        <taxon>Eukaryota</taxon>
        <taxon>Metazoa</taxon>
        <taxon>Chordata</taxon>
        <taxon>Craniata</taxon>
        <taxon>Vertebrata</taxon>
        <taxon>Euteleostomi</taxon>
        <taxon>Mammalia</taxon>
        <taxon>Eutheria</taxon>
        <taxon>Euarchontoglires</taxon>
        <taxon>Primates</taxon>
        <taxon>Haplorrhini</taxon>
        <taxon>Platyrrhini</taxon>
        <taxon>Cebidae</taxon>
        <taxon>Callitrichinae</taxon>
        <taxon>Saguinus</taxon>
    </lineage>
</organism>
<gene>
    <name evidence="1" type="primary">CARD19</name>
    <name evidence="1" type="ORF">P7K49_000508</name>
</gene>
<dbReference type="InterPro" id="IPR011029">
    <property type="entry name" value="DEATH-like_dom_sf"/>
</dbReference>
<name>A0ABQ9WFI4_SAGOE</name>
<accession>A0ABQ9WFI4</accession>
<sequence>MHTTQAGMAVTLQVHPPDQTYCDRLVQDTPFLTGHGRLSEQQVDRIILQLNCYYPQILTNKEAEKVLRR</sequence>
<evidence type="ECO:0000313" key="2">
    <source>
        <dbReference type="Proteomes" id="UP001266305"/>
    </source>
</evidence>
<comment type="caution">
    <text evidence="1">The sequence shown here is derived from an EMBL/GenBank/DDBJ whole genome shotgun (WGS) entry which is preliminary data.</text>
</comment>
<dbReference type="InterPro" id="IPR043574">
    <property type="entry name" value="CARD19"/>
</dbReference>
<keyword evidence="2" id="KW-1185">Reference proteome</keyword>
<dbReference type="PANTHER" id="PTHR34765">
    <property type="entry name" value="CASPASE RECRUITMENT DOMAIN-CONTAINING PROTEIN 19"/>
    <property type="match status" value="1"/>
</dbReference>
<dbReference type="EMBL" id="JASSZA010000001">
    <property type="protein sequence ID" value="KAK2119122.1"/>
    <property type="molecule type" value="Genomic_DNA"/>
</dbReference>